<dbReference type="InterPro" id="IPR036038">
    <property type="entry name" value="Aminotransferase-like"/>
</dbReference>
<evidence type="ECO:0000313" key="2">
    <source>
        <dbReference type="EMBL" id="PPE66134.1"/>
    </source>
</evidence>
<evidence type="ECO:0000259" key="1">
    <source>
        <dbReference type="Pfam" id="PF00425"/>
    </source>
</evidence>
<dbReference type="AlphaFoldDB" id="A0A2S5STW5"/>
<dbReference type="Gene3D" id="3.20.10.10">
    <property type="entry name" value="D-amino Acid Aminotransferase, subunit A, domain 2"/>
    <property type="match status" value="1"/>
</dbReference>
<name>A0A2S5STW5_9BURK</name>
<dbReference type="InterPro" id="IPR015890">
    <property type="entry name" value="Chorismate_C"/>
</dbReference>
<dbReference type="EMBL" id="PSNX01000009">
    <property type="protein sequence ID" value="PPE66134.1"/>
    <property type="molecule type" value="Genomic_DNA"/>
</dbReference>
<dbReference type="Pfam" id="PF00425">
    <property type="entry name" value="Chorismate_bind"/>
    <property type="match status" value="1"/>
</dbReference>
<dbReference type="SUPFAM" id="SSF56752">
    <property type="entry name" value="D-aminoacid aminotransferase-like PLP-dependent enzymes"/>
    <property type="match status" value="1"/>
</dbReference>
<dbReference type="SUPFAM" id="SSF56322">
    <property type="entry name" value="ADC synthase"/>
    <property type="match status" value="1"/>
</dbReference>
<dbReference type="NCBIfam" id="TIGR00553">
    <property type="entry name" value="pabB"/>
    <property type="match status" value="1"/>
</dbReference>
<dbReference type="InterPro" id="IPR005802">
    <property type="entry name" value="ADC_synth_comp_1"/>
</dbReference>
<dbReference type="InterPro" id="IPR019999">
    <property type="entry name" value="Anth_synth_I-like"/>
</dbReference>
<dbReference type="InterPro" id="IPR043131">
    <property type="entry name" value="BCAT-like_N"/>
</dbReference>
<gene>
    <name evidence="2" type="primary">pabB</name>
    <name evidence="2" type="ORF">C1704_10730</name>
</gene>
<comment type="caution">
    <text evidence="2">The sequence shown here is derived from an EMBL/GenBank/DDBJ whole genome shotgun (WGS) entry which is preliminary data.</text>
</comment>
<accession>A0A2S5STW5</accession>
<evidence type="ECO:0000313" key="3">
    <source>
        <dbReference type="Proteomes" id="UP000238605"/>
    </source>
</evidence>
<dbReference type="OrthoDB" id="9803598at2"/>
<sequence length="578" mass="63444">MPAPTALIDFIAPVEGASRERLAFFDPLTVLQTRRLDEVPSVLERVEAEARRGRWCVGFVAYEAAPAFDAGMVVHPADGPLAWFAVFDQTQPWPALSDLPYEPLSWSGGIDRTAFELAIDRIHAAIADGEVYQINFTAPWRSAFAGNPRGLFHALHRAQPDGYAAYLDTGAQQVLSVSPELFFDWRGPQLLSRPMKGTAAREADPQLDARRAEHLRTSDKERAENLMIVDLIRNDLSRVAQPHGVQVPRLFHTQALPTVWQMTSDVTARVRHGVGLVDIFRALFPCGSVTGAPKLRAMHWIRELEAGPRGIYCGAVGVVRPDGSATFNVPIRTVSVDGGQARCGIGSGITADADAAGEWAEWRSKQAFLVRAQSPFELLETMRLEEGVLLHPTEHLARMAAAARHFGFAWHESAAADALAHVAATHPQGVWRVRLLADALGTCRAEAFVLGPMAQPVRVRLAAQPFADARSEFVRFKTTRRAHYDALAPTDPAVFDTLLWNESGELTEFTRGNVAVKLDGRWVTPPLSCGLLGGIGRARALREGRVAEQVVRREDLARAQGLAFLNSLRGWLAAELQR</sequence>
<dbReference type="RefSeq" id="WP_104302730.1">
    <property type="nucleotide sequence ID" value="NZ_PSNX01000009.1"/>
</dbReference>
<dbReference type="InterPro" id="IPR001544">
    <property type="entry name" value="Aminotrans_IV"/>
</dbReference>
<dbReference type="GO" id="GO:0009396">
    <property type="term" value="P:folic acid-containing compound biosynthetic process"/>
    <property type="evidence" value="ECO:0007669"/>
    <property type="project" value="InterPro"/>
</dbReference>
<proteinExistence type="predicted"/>
<dbReference type="InterPro" id="IPR005801">
    <property type="entry name" value="ADC_synthase"/>
</dbReference>
<dbReference type="PANTHER" id="PTHR11236:SF50">
    <property type="entry name" value="AMINODEOXYCHORISMATE SYNTHASE COMPONENT 1"/>
    <property type="match status" value="1"/>
</dbReference>
<protein>
    <submittedName>
        <fullName evidence="2">Aminodeoxychorismate synthase, component I</fullName>
    </submittedName>
</protein>
<dbReference type="Proteomes" id="UP000238605">
    <property type="component" value="Unassembled WGS sequence"/>
</dbReference>
<keyword evidence="3" id="KW-1185">Reference proteome</keyword>
<dbReference type="GO" id="GO:0046820">
    <property type="term" value="F:4-amino-4-deoxychorismate synthase activity"/>
    <property type="evidence" value="ECO:0007669"/>
    <property type="project" value="TreeGrafter"/>
</dbReference>
<dbReference type="Gene3D" id="3.60.120.10">
    <property type="entry name" value="Anthranilate synthase"/>
    <property type="match status" value="1"/>
</dbReference>
<feature type="domain" description="Chorismate-utilising enzyme C-terminal" evidence="1">
    <location>
        <begin position="112"/>
        <end position="365"/>
    </location>
</feature>
<organism evidence="2 3">
    <name type="scientific">Caldimonas caldifontis</name>
    <dbReference type="NCBI Taxonomy" id="1452508"/>
    <lineage>
        <taxon>Bacteria</taxon>
        <taxon>Pseudomonadati</taxon>
        <taxon>Pseudomonadota</taxon>
        <taxon>Betaproteobacteria</taxon>
        <taxon>Burkholderiales</taxon>
        <taxon>Sphaerotilaceae</taxon>
        <taxon>Caldimonas</taxon>
    </lineage>
</organism>
<dbReference type="PANTHER" id="PTHR11236">
    <property type="entry name" value="AMINOBENZOATE/ANTHRANILATE SYNTHASE"/>
    <property type="match status" value="1"/>
</dbReference>
<dbReference type="Gene3D" id="3.30.470.10">
    <property type="match status" value="1"/>
</dbReference>
<reference evidence="2 3" key="1">
    <citation type="submission" date="2018-02" db="EMBL/GenBank/DDBJ databases">
        <title>Reclassifiation of [Polyangium] brachysporum DSM 7029 as Guopingzhaonella breviflexa gen. nov., sp. nov., a member of the family Comamonadaceae.</title>
        <authorList>
            <person name="Tang B."/>
        </authorList>
    </citation>
    <scope>NUCLEOTIDE SEQUENCE [LARGE SCALE GENOMIC DNA]</scope>
    <source>
        <strain evidence="2 3">BCRC 80649</strain>
    </source>
</reference>
<dbReference type="InterPro" id="IPR043132">
    <property type="entry name" value="BCAT-like_C"/>
</dbReference>
<dbReference type="Pfam" id="PF01063">
    <property type="entry name" value="Aminotran_4"/>
    <property type="match status" value="1"/>
</dbReference>
<dbReference type="PRINTS" id="PR00095">
    <property type="entry name" value="ANTSNTHASEI"/>
</dbReference>
<dbReference type="GO" id="GO:0000162">
    <property type="term" value="P:L-tryptophan biosynthetic process"/>
    <property type="evidence" value="ECO:0007669"/>
    <property type="project" value="TreeGrafter"/>
</dbReference>